<feature type="non-terminal residue" evidence="2">
    <location>
        <position position="1"/>
    </location>
</feature>
<dbReference type="EMBL" id="JBDODL010004534">
    <property type="protein sequence ID" value="MES1923068.1"/>
    <property type="molecule type" value="Genomic_DNA"/>
</dbReference>
<gene>
    <name evidence="2" type="ORF">MHBO_004604</name>
</gene>
<proteinExistence type="predicted"/>
<feature type="compositionally biased region" description="Polar residues" evidence="1">
    <location>
        <begin position="25"/>
        <end position="45"/>
    </location>
</feature>
<organism evidence="2 3">
    <name type="scientific">Bonamia ostreae</name>
    <dbReference type="NCBI Taxonomy" id="126728"/>
    <lineage>
        <taxon>Eukaryota</taxon>
        <taxon>Sar</taxon>
        <taxon>Rhizaria</taxon>
        <taxon>Endomyxa</taxon>
        <taxon>Ascetosporea</taxon>
        <taxon>Haplosporida</taxon>
        <taxon>Bonamia</taxon>
    </lineage>
</organism>
<name>A0ABV2ATR9_9EUKA</name>
<evidence type="ECO:0000313" key="3">
    <source>
        <dbReference type="Proteomes" id="UP001439008"/>
    </source>
</evidence>
<feature type="non-terminal residue" evidence="2">
    <location>
        <position position="163"/>
    </location>
</feature>
<evidence type="ECO:0000256" key="1">
    <source>
        <dbReference type="SAM" id="MobiDB-lite"/>
    </source>
</evidence>
<comment type="caution">
    <text evidence="2">The sequence shown here is derived from an EMBL/GenBank/DDBJ whole genome shotgun (WGS) entry which is preliminary data.</text>
</comment>
<sequence>RPMEDDETPGQPKFQRVSEEKKSPSYGSDSGSTETKATTAPSIISSRDRIIELPQPPPRSQIGRKTKVKVNCFRVHCKCEYIYQYSINCDPPLPDDSVVFLQGSIMLSNDDLLDTFGYYIFDKTKIWALKKLTEPVTISNQDMQMEFKLIKSVKLSDAPYEEF</sequence>
<reference evidence="2 3" key="1">
    <citation type="journal article" date="2024" name="BMC Biol.">
        <title>Comparative genomics of Ascetosporea gives new insight into the evolutionary basis for animal parasitism in Rhizaria.</title>
        <authorList>
            <person name="Hiltunen Thoren M."/>
            <person name="Onut-Brannstrom I."/>
            <person name="Alfjorden A."/>
            <person name="Peckova H."/>
            <person name="Swords F."/>
            <person name="Hooper C."/>
            <person name="Holzer A.S."/>
            <person name="Bass D."/>
            <person name="Burki F."/>
        </authorList>
    </citation>
    <scope>NUCLEOTIDE SEQUENCE [LARGE SCALE GENOMIC DNA]</scope>
    <source>
        <strain evidence="2">20-A016</strain>
    </source>
</reference>
<accession>A0ABV2ATR9</accession>
<feature type="region of interest" description="Disordered" evidence="1">
    <location>
        <begin position="1"/>
        <end position="61"/>
    </location>
</feature>
<dbReference type="Proteomes" id="UP001439008">
    <property type="component" value="Unassembled WGS sequence"/>
</dbReference>
<keyword evidence="3" id="KW-1185">Reference proteome</keyword>
<protein>
    <submittedName>
        <fullName evidence="2">Uncharacterized protein</fullName>
    </submittedName>
</protein>
<evidence type="ECO:0000313" key="2">
    <source>
        <dbReference type="EMBL" id="MES1923068.1"/>
    </source>
</evidence>